<feature type="region of interest" description="Disordered" evidence="8">
    <location>
        <begin position="722"/>
        <end position="749"/>
    </location>
</feature>
<feature type="compositionally biased region" description="Polar residues" evidence="8">
    <location>
        <begin position="739"/>
        <end position="749"/>
    </location>
</feature>
<dbReference type="SUPFAM" id="SSF57667">
    <property type="entry name" value="beta-beta-alpha zinc fingers"/>
    <property type="match status" value="2"/>
</dbReference>
<comment type="caution">
    <text evidence="10">The sequence shown here is derived from an EMBL/GenBank/DDBJ whole genome shotgun (WGS) entry which is preliminary data.</text>
</comment>
<feature type="compositionally biased region" description="Low complexity" evidence="8">
    <location>
        <begin position="535"/>
        <end position="550"/>
    </location>
</feature>
<dbReference type="AlphaFoldDB" id="A0A2B7Z393"/>
<evidence type="ECO:0000256" key="6">
    <source>
        <dbReference type="ARBA" id="ARBA00023242"/>
    </source>
</evidence>
<gene>
    <name evidence="10" type="ORF">AJ80_00381</name>
</gene>
<evidence type="ECO:0000313" key="11">
    <source>
        <dbReference type="Proteomes" id="UP000224634"/>
    </source>
</evidence>
<feature type="compositionally biased region" description="Low complexity" evidence="8">
    <location>
        <begin position="461"/>
        <end position="477"/>
    </location>
</feature>
<dbReference type="EMBL" id="PDNA01000003">
    <property type="protein sequence ID" value="PGH27831.1"/>
    <property type="molecule type" value="Genomic_DNA"/>
</dbReference>
<dbReference type="OrthoDB" id="8117402at2759"/>
<feature type="compositionally biased region" description="Polar residues" evidence="8">
    <location>
        <begin position="51"/>
        <end position="66"/>
    </location>
</feature>
<feature type="domain" description="C2H2-type" evidence="9">
    <location>
        <begin position="309"/>
        <end position="339"/>
    </location>
</feature>
<evidence type="ECO:0000256" key="3">
    <source>
        <dbReference type="ARBA" id="ARBA00022737"/>
    </source>
</evidence>
<keyword evidence="11" id="KW-1185">Reference proteome</keyword>
<dbReference type="Gene3D" id="3.30.160.60">
    <property type="entry name" value="Classic Zinc Finger"/>
    <property type="match status" value="3"/>
</dbReference>
<dbReference type="PROSITE" id="PS50157">
    <property type="entry name" value="ZINC_FINGER_C2H2_2"/>
    <property type="match status" value="3"/>
</dbReference>
<feature type="region of interest" description="Disordered" evidence="8">
    <location>
        <begin position="1"/>
        <end position="155"/>
    </location>
</feature>
<feature type="region of interest" description="Disordered" evidence="8">
    <location>
        <begin position="386"/>
        <end position="628"/>
    </location>
</feature>
<dbReference type="PANTHER" id="PTHR24388">
    <property type="entry name" value="ZINC FINGER PROTEIN"/>
    <property type="match status" value="1"/>
</dbReference>
<dbReference type="InterPro" id="IPR050527">
    <property type="entry name" value="Snail/Krueppel_Znf"/>
</dbReference>
<dbReference type="GO" id="GO:0008270">
    <property type="term" value="F:zinc ion binding"/>
    <property type="evidence" value="ECO:0007669"/>
    <property type="project" value="UniProtKB-KW"/>
</dbReference>
<evidence type="ECO:0000256" key="4">
    <source>
        <dbReference type="ARBA" id="ARBA00022771"/>
    </source>
</evidence>
<keyword evidence="3" id="KW-0677">Repeat</keyword>
<dbReference type="FunFam" id="3.30.160.60:FF:001666">
    <property type="entry name" value="MDS1 and EVI1 complex locus"/>
    <property type="match status" value="1"/>
</dbReference>
<sequence length="749" mass="78954">MAGPVNPGSEPVSLASPLSQATPSPLFSPSSAIAPSSSSLLKSTDSRPGPSLSSIASAGLRTSPSPVSAKARLSPPSMATTAPADRPRQEPERDAVSTHNSNLQTARDALGAVMDVSSERKDATEPTAPPTVAEPAEKSANVPSGGVRSPNHHQRASSMVIAEGFTIGDNAGTTTLMNRATVASPGPMEENNPMEGERPHRREDEIMLEEGNKSFSYPVPMGATNVNDPRRGMSLPHTGYNKGSPRSPSAKKHRCPYCSTEFTRHHNLKSHLLTHSQEKPYVCQTCQSRFRRLHDLKRHAKLHTGERPHICPKCGRRFARGDALARHNKGAGGCAGRRSSMGSFLGEDEYGDGGGTGGPDDGMEGLMYTEPERMDEEEEKRLNMPRIARHDPPPSELPHKTPHGHIYQPHQSSTYPPLAANRSSQGGLFPPVRSHPSSNSSTSPISQTGNLPFPTTGGSGSSSLNPPSQQQRGSSPSVFAQANMTESPKPLSPNVIPSHQLNSHGPEGNAQHSSRGHSPGVKPLQPQPYGRDSHAGPPGSAVAPVSSGASHTSLPAQGTLGLPPPHQIGAPQLPLPHGLNSPDARFTLHSQGAAGGQSQQHHHQPHPSTSSSSSPSIQPGSASRHHTSTMTLTLSPPILAHHAHRTPPADITINANSKSNSNNNNKLYAHQRQLSTTSNGNNNPPAPNAIPMDGIWRHVRALEDRVNGLEDEVLRLRSQLAASSAVPGPGGAGGNSGSTVRTENVPNGS</sequence>
<keyword evidence="5" id="KW-0862">Zinc</keyword>
<organism evidence="10 11">
    <name type="scientific">Polytolypa hystricis (strain UAMH7299)</name>
    <dbReference type="NCBI Taxonomy" id="1447883"/>
    <lineage>
        <taxon>Eukaryota</taxon>
        <taxon>Fungi</taxon>
        <taxon>Dikarya</taxon>
        <taxon>Ascomycota</taxon>
        <taxon>Pezizomycotina</taxon>
        <taxon>Eurotiomycetes</taxon>
        <taxon>Eurotiomycetidae</taxon>
        <taxon>Onygenales</taxon>
        <taxon>Onygenales incertae sedis</taxon>
        <taxon>Polytolypa</taxon>
    </lineage>
</organism>
<protein>
    <recommendedName>
        <fullName evidence="9">C2H2-type domain-containing protein</fullName>
    </recommendedName>
</protein>
<name>A0A2B7Z393_POLH7</name>
<evidence type="ECO:0000256" key="2">
    <source>
        <dbReference type="ARBA" id="ARBA00022723"/>
    </source>
</evidence>
<keyword evidence="2" id="KW-0479">Metal-binding</keyword>
<evidence type="ECO:0000256" key="8">
    <source>
        <dbReference type="SAM" id="MobiDB-lite"/>
    </source>
</evidence>
<reference evidence="10 11" key="1">
    <citation type="submission" date="2017-10" db="EMBL/GenBank/DDBJ databases">
        <title>Comparative genomics in systemic dimorphic fungi from Ajellomycetaceae.</title>
        <authorList>
            <person name="Munoz J.F."/>
            <person name="Mcewen J.G."/>
            <person name="Clay O.K."/>
            <person name="Cuomo C.A."/>
        </authorList>
    </citation>
    <scope>NUCLEOTIDE SEQUENCE [LARGE SCALE GENOMIC DNA]</scope>
    <source>
        <strain evidence="10 11">UAMH7299</strain>
    </source>
</reference>
<dbReference type="FunFam" id="3.30.160.60:FF:000446">
    <property type="entry name" value="Zinc finger protein"/>
    <property type="match status" value="1"/>
</dbReference>
<comment type="subcellular location">
    <subcellularLocation>
        <location evidence="1">Nucleus</location>
    </subcellularLocation>
</comment>
<keyword evidence="6" id="KW-0539">Nucleus</keyword>
<dbReference type="Pfam" id="PF00096">
    <property type="entry name" value="zf-C2H2"/>
    <property type="match status" value="1"/>
</dbReference>
<feature type="domain" description="C2H2-type" evidence="9">
    <location>
        <begin position="253"/>
        <end position="280"/>
    </location>
</feature>
<keyword evidence="4 7" id="KW-0863">Zinc-finger</keyword>
<feature type="compositionally biased region" description="Low complexity" evidence="8">
    <location>
        <begin position="430"/>
        <end position="446"/>
    </location>
</feature>
<dbReference type="GO" id="GO:0005634">
    <property type="term" value="C:nucleus"/>
    <property type="evidence" value="ECO:0007669"/>
    <property type="project" value="UniProtKB-SubCell"/>
</dbReference>
<feature type="compositionally biased region" description="Low complexity" evidence="8">
    <location>
        <begin position="606"/>
        <end position="622"/>
    </location>
</feature>
<feature type="compositionally biased region" description="Basic and acidic residues" evidence="8">
    <location>
        <begin position="388"/>
        <end position="399"/>
    </location>
</feature>
<dbReference type="STRING" id="1447883.A0A2B7Z393"/>
<evidence type="ECO:0000259" key="9">
    <source>
        <dbReference type="PROSITE" id="PS50157"/>
    </source>
</evidence>
<proteinExistence type="predicted"/>
<dbReference type="PROSITE" id="PS00028">
    <property type="entry name" value="ZINC_FINGER_C2H2_1"/>
    <property type="match status" value="2"/>
</dbReference>
<feature type="domain" description="C2H2-type" evidence="9">
    <location>
        <begin position="281"/>
        <end position="308"/>
    </location>
</feature>
<evidence type="ECO:0000256" key="7">
    <source>
        <dbReference type="PROSITE-ProRule" id="PRU00042"/>
    </source>
</evidence>
<evidence type="ECO:0000313" key="10">
    <source>
        <dbReference type="EMBL" id="PGH27831.1"/>
    </source>
</evidence>
<dbReference type="GO" id="GO:0000981">
    <property type="term" value="F:DNA-binding transcription factor activity, RNA polymerase II-specific"/>
    <property type="evidence" value="ECO:0007669"/>
    <property type="project" value="TreeGrafter"/>
</dbReference>
<accession>A0A2B7Z393</accession>
<dbReference type="GO" id="GO:0000978">
    <property type="term" value="F:RNA polymerase II cis-regulatory region sequence-specific DNA binding"/>
    <property type="evidence" value="ECO:0007669"/>
    <property type="project" value="TreeGrafter"/>
</dbReference>
<dbReference type="PANTHER" id="PTHR24388:SF54">
    <property type="entry name" value="PROTEIN ESCARGOT"/>
    <property type="match status" value="1"/>
</dbReference>
<dbReference type="SMART" id="SM00355">
    <property type="entry name" value="ZnF_C2H2"/>
    <property type="match status" value="3"/>
</dbReference>
<dbReference type="InterPro" id="IPR013087">
    <property type="entry name" value="Znf_C2H2_type"/>
</dbReference>
<dbReference type="InterPro" id="IPR036236">
    <property type="entry name" value="Znf_C2H2_sf"/>
</dbReference>
<evidence type="ECO:0000256" key="5">
    <source>
        <dbReference type="ARBA" id="ARBA00022833"/>
    </source>
</evidence>
<dbReference type="Proteomes" id="UP000224634">
    <property type="component" value="Unassembled WGS sequence"/>
</dbReference>
<feature type="compositionally biased region" description="Basic and acidic residues" evidence="8">
    <location>
        <begin position="85"/>
        <end position="96"/>
    </location>
</feature>
<feature type="region of interest" description="Disordered" evidence="8">
    <location>
        <begin position="345"/>
        <end position="366"/>
    </location>
</feature>
<evidence type="ECO:0000256" key="1">
    <source>
        <dbReference type="ARBA" id="ARBA00004123"/>
    </source>
</evidence>
<feature type="compositionally biased region" description="Low complexity" evidence="8">
    <location>
        <begin position="23"/>
        <end position="48"/>
    </location>
</feature>
<feature type="compositionally biased region" description="Polar residues" evidence="8">
    <location>
        <begin position="409"/>
        <end position="426"/>
    </location>
</feature>
<feature type="compositionally biased region" description="Low complexity" evidence="8">
    <location>
        <begin position="590"/>
        <end position="599"/>
    </location>
</feature>